<evidence type="ECO:0000256" key="2">
    <source>
        <dbReference type="ARBA" id="ARBA00023015"/>
    </source>
</evidence>
<dbReference type="Proteomes" id="UP001139354">
    <property type="component" value="Unassembled WGS sequence"/>
</dbReference>
<reference evidence="7" key="1">
    <citation type="submission" date="2021-04" db="EMBL/GenBank/DDBJ databases">
        <title>Microbacterium tenobrionis sp. nov. and Microbacterium allomyrinae sp. nov., isolated from larvae of Tenobrio molitor and Allomyrina dichotoma, respectively.</title>
        <authorList>
            <person name="Lee S.D."/>
        </authorList>
    </citation>
    <scope>NUCLEOTIDE SEQUENCE</scope>
    <source>
        <strain evidence="7">BWT-G7</strain>
    </source>
</reference>
<protein>
    <submittedName>
        <fullName evidence="7">Transcriptional regulator</fullName>
    </submittedName>
</protein>
<keyword evidence="3" id="KW-0238">DNA-binding</keyword>
<keyword evidence="4" id="KW-0804">Transcription</keyword>
<dbReference type="RefSeq" id="WP_229385687.1">
    <property type="nucleotide sequence ID" value="NZ_JAGTTN010000006.1"/>
</dbReference>
<dbReference type="GO" id="GO:0003700">
    <property type="term" value="F:DNA-binding transcription factor activity"/>
    <property type="evidence" value="ECO:0007669"/>
    <property type="project" value="TreeGrafter"/>
</dbReference>
<name>A0A9X1LXZ4_9MICO</name>
<evidence type="ECO:0000256" key="5">
    <source>
        <dbReference type="SAM" id="MobiDB-lite"/>
    </source>
</evidence>
<proteinExistence type="inferred from homology"/>
<sequence>MSKGGSSRGRTGKPRRDASATRSGGAKKSGAKPARAQRPTPRPSPGPSPVAESVEVPQAFTLGAIPGATPGKWIDVWKERMPLTALELIPLSFAEQRRALVDGDVEAALVRLPIDAEELHVIPLYDEVPVVVTSTESHLTAADDLALSDLAGEVVIVPQDDVLGLTVPGGVAASFAPPADTGEAVAIVAAGVGVVIVPMSLARLHHRKDAEYRVLRDAPVSTVALAWVAERTTPSVEAFVGIVRGRTANSSRG</sequence>
<organism evidence="7 8">
    <name type="scientific">Microbacterium allomyrinae</name>
    <dbReference type="NCBI Taxonomy" id="2830666"/>
    <lineage>
        <taxon>Bacteria</taxon>
        <taxon>Bacillati</taxon>
        <taxon>Actinomycetota</taxon>
        <taxon>Actinomycetes</taxon>
        <taxon>Micrococcales</taxon>
        <taxon>Microbacteriaceae</taxon>
        <taxon>Microbacterium</taxon>
    </lineage>
</organism>
<dbReference type="GO" id="GO:0003677">
    <property type="term" value="F:DNA binding"/>
    <property type="evidence" value="ECO:0007669"/>
    <property type="project" value="UniProtKB-KW"/>
</dbReference>
<feature type="region of interest" description="Disordered" evidence="5">
    <location>
        <begin position="1"/>
        <end position="52"/>
    </location>
</feature>
<feature type="domain" description="LysR substrate-binding" evidence="6">
    <location>
        <begin position="72"/>
        <end position="246"/>
    </location>
</feature>
<evidence type="ECO:0000259" key="6">
    <source>
        <dbReference type="Pfam" id="PF03466"/>
    </source>
</evidence>
<keyword evidence="8" id="KW-1185">Reference proteome</keyword>
<dbReference type="PANTHER" id="PTHR30346:SF0">
    <property type="entry name" value="HCA OPERON TRANSCRIPTIONAL ACTIVATOR HCAR"/>
    <property type="match status" value="1"/>
</dbReference>
<dbReference type="SUPFAM" id="SSF53850">
    <property type="entry name" value="Periplasmic binding protein-like II"/>
    <property type="match status" value="1"/>
</dbReference>
<dbReference type="PANTHER" id="PTHR30346">
    <property type="entry name" value="TRANSCRIPTIONAL DUAL REGULATOR HCAR-RELATED"/>
    <property type="match status" value="1"/>
</dbReference>
<dbReference type="GO" id="GO:0032993">
    <property type="term" value="C:protein-DNA complex"/>
    <property type="evidence" value="ECO:0007669"/>
    <property type="project" value="TreeGrafter"/>
</dbReference>
<evidence type="ECO:0000313" key="8">
    <source>
        <dbReference type="Proteomes" id="UP001139354"/>
    </source>
</evidence>
<comment type="similarity">
    <text evidence="1">Belongs to the LysR transcriptional regulatory family.</text>
</comment>
<dbReference type="Gene3D" id="3.40.190.10">
    <property type="entry name" value="Periplasmic binding protein-like II"/>
    <property type="match status" value="2"/>
</dbReference>
<dbReference type="InterPro" id="IPR005119">
    <property type="entry name" value="LysR_subst-bd"/>
</dbReference>
<dbReference type="EMBL" id="JAGTTN010000006">
    <property type="protein sequence ID" value="MCC2033683.1"/>
    <property type="molecule type" value="Genomic_DNA"/>
</dbReference>
<evidence type="ECO:0000256" key="1">
    <source>
        <dbReference type="ARBA" id="ARBA00009437"/>
    </source>
</evidence>
<evidence type="ECO:0000256" key="4">
    <source>
        <dbReference type="ARBA" id="ARBA00023163"/>
    </source>
</evidence>
<dbReference type="AlphaFoldDB" id="A0A9X1LXZ4"/>
<comment type="caution">
    <text evidence="7">The sequence shown here is derived from an EMBL/GenBank/DDBJ whole genome shotgun (WGS) entry which is preliminary data.</text>
</comment>
<accession>A0A9X1LXZ4</accession>
<evidence type="ECO:0000313" key="7">
    <source>
        <dbReference type="EMBL" id="MCC2033683.1"/>
    </source>
</evidence>
<keyword evidence="2" id="KW-0805">Transcription regulation</keyword>
<evidence type="ECO:0000256" key="3">
    <source>
        <dbReference type="ARBA" id="ARBA00023125"/>
    </source>
</evidence>
<dbReference type="Pfam" id="PF03466">
    <property type="entry name" value="LysR_substrate"/>
    <property type="match status" value="1"/>
</dbReference>
<gene>
    <name evidence="7" type="ORF">KEC57_15975</name>
</gene>